<dbReference type="AlphaFoldDB" id="A0A6N3ES59"/>
<organism evidence="2">
    <name type="scientific">Paraprevotella clara</name>
    <dbReference type="NCBI Taxonomy" id="454154"/>
    <lineage>
        <taxon>Bacteria</taxon>
        <taxon>Pseudomonadati</taxon>
        <taxon>Bacteroidota</taxon>
        <taxon>Bacteroidia</taxon>
        <taxon>Bacteroidales</taxon>
        <taxon>Prevotellaceae</taxon>
        <taxon>Paraprevotella</taxon>
    </lineage>
</organism>
<gene>
    <name evidence="2" type="ORF">PCLFYP37_02902</name>
</gene>
<dbReference type="RefSeq" id="WP_412443026.1">
    <property type="nucleotide sequence ID" value="NZ_CACRUT010000016.1"/>
</dbReference>
<dbReference type="Pfam" id="PF14279">
    <property type="entry name" value="HNH_5"/>
    <property type="match status" value="1"/>
</dbReference>
<dbReference type="Gene3D" id="1.10.30.50">
    <property type="match status" value="1"/>
</dbReference>
<dbReference type="EMBL" id="CACRUT010000016">
    <property type="protein sequence ID" value="VYU43930.1"/>
    <property type="molecule type" value="Genomic_DNA"/>
</dbReference>
<name>A0A6N3ES59_9BACT</name>
<dbReference type="PANTHER" id="PTHR33877:SF2">
    <property type="entry name" value="OS07G0170200 PROTEIN"/>
    <property type="match status" value="1"/>
</dbReference>
<dbReference type="CDD" id="cd00085">
    <property type="entry name" value="HNHc"/>
    <property type="match status" value="1"/>
</dbReference>
<evidence type="ECO:0000313" key="2">
    <source>
        <dbReference type="EMBL" id="VYU43930.1"/>
    </source>
</evidence>
<dbReference type="SMART" id="SM00507">
    <property type="entry name" value="HNHc"/>
    <property type="match status" value="1"/>
</dbReference>
<reference evidence="2" key="1">
    <citation type="submission" date="2019-11" db="EMBL/GenBank/DDBJ databases">
        <authorList>
            <person name="Feng L."/>
        </authorList>
    </citation>
    <scope>NUCLEOTIDE SEQUENCE</scope>
    <source>
        <strain evidence="2">PclaraLFYP37</strain>
    </source>
</reference>
<keyword evidence="2" id="KW-0255">Endonuclease</keyword>
<accession>A0A6N3ES59</accession>
<dbReference type="InterPro" id="IPR029471">
    <property type="entry name" value="HNH_5"/>
</dbReference>
<dbReference type="InterPro" id="IPR052892">
    <property type="entry name" value="NA-targeting_endonuclease"/>
</dbReference>
<keyword evidence="2" id="KW-0378">Hydrolase</keyword>
<proteinExistence type="predicted"/>
<dbReference type="GO" id="GO:0004519">
    <property type="term" value="F:endonuclease activity"/>
    <property type="evidence" value="ECO:0007669"/>
    <property type="project" value="UniProtKB-KW"/>
</dbReference>
<protein>
    <submittedName>
        <fullName evidence="2">HNH endonuclease</fullName>
    </submittedName>
</protein>
<dbReference type="InterPro" id="IPR003615">
    <property type="entry name" value="HNH_nuc"/>
</dbReference>
<dbReference type="PANTHER" id="PTHR33877">
    <property type="entry name" value="SLL1193 PROTEIN"/>
    <property type="match status" value="1"/>
</dbReference>
<evidence type="ECO:0000259" key="1">
    <source>
        <dbReference type="SMART" id="SM00507"/>
    </source>
</evidence>
<sequence length="172" mass="19733">MKRGLSKLTTKELSLLNLIVNGKVVRSFYSDDGDVMDSPSPSYKRMKSFANRHKTIYALDGTLVKRMPLSGRDMYLFRERHGISTRMGEAIREEAMMLNDSIKRKVFDRDGKICAVCGSTEKLCVDHIFPVSRGGFTQMDNLQVLCEKCNIQKSNMTMEEFHLWRTNHGKTN</sequence>
<keyword evidence="2" id="KW-0540">Nuclease</keyword>
<feature type="domain" description="HNH nuclease" evidence="1">
    <location>
        <begin position="101"/>
        <end position="151"/>
    </location>
</feature>